<evidence type="ECO:0000256" key="1">
    <source>
        <dbReference type="SAM" id="Phobius"/>
    </source>
</evidence>
<dbReference type="OrthoDB" id="3692311at2759"/>
<reference evidence="2 3" key="2">
    <citation type="journal article" date="2012" name="PLoS Pathog.">
        <title>Diverse lifestyles and strategies of plant pathogenesis encoded in the genomes of eighteen Dothideomycetes fungi.</title>
        <authorList>
            <person name="Ohm R.A."/>
            <person name="Feau N."/>
            <person name="Henrissat B."/>
            <person name="Schoch C.L."/>
            <person name="Horwitz B.A."/>
            <person name="Barry K.W."/>
            <person name="Condon B.J."/>
            <person name="Copeland A.C."/>
            <person name="Dhillon B."/>
            <person name="Glaser F."/>
            <person name="Hesse C.N."/>
            <person name="Kosti I."/>
            <person name="LaButti K."/>
            <person name="Lindquist E.A."/>
            <person name="Lucas S."/>
            <person name="Salamov A.A."/>
            <person name="Bradshaw R.E."/>
            <person name="Ciuffetti L."/>
            <person name="Hamelin R.C."/>
            <person name="Kema G.H.J."/>
            <person name="Lawrence C."/>
            <person name="Scott J.A."/>
            <person name="Spatafora J.W."/>
            <person name="Turgeon B.G."/>
            <person name="de Wit P.J.G.M."/>
            <person name="Zhong S."/>
            <person name="Goodwin S.B."/>
            <person name="Grigoriev I.V."/>
        </authorList>
    </citation>
    <scope>NUCLEOTIDE SEQUENCE [LARGE SCALE GENOMIC DNA]</scope>
    <source>
        <strain evidence="3">NZE10 / CBS 128990</strain>
    </source>
</reference>
<keyword evidence="1" id="KW-1133">Transmembrane helix</keyword>
<dbReference type="STRING" id="675120.N1PU78"/>
<gene>
    <name evidence="2" type="ORF">DOTSEDRAFT_22944</name>
</gene>
<organism evidence="2 3">
    <name type="scientific">Dothistroma septosporum (strain NZE10 / CBS 128990)</name>
    <name type="common">Red band needle blight fungus</name>
    <name type="synonym">Mycosphaerella pini</name>
    <dbReference type="NCBI Taxonomy" id="675120"/>
    <lineage>
        <taxon>Eukaryota</taxon>
        <taxon>Fungi</taxon>
        <taxon>Dikarya</taxon>
        <taxon>Ascomycota</taxon>
        <taxon>Pezizomycotina</taxon>
        <taxon>Dothideomycetes</taxon>
        <taxon>Dothideomycetidae</taxon>
        <taxon>Mycosphaerellales</taxon>
        <taxon>Mycosphaerellaceae</taxon>
        <taxon>Dothistroma</taxon>
    </lineage>
</organism>
<keyword evidence="1" id="KW-0812">Transmembrane</keyword>
<accession>N1PU78</accession>
<dbReference type="AlphaFoldDB" id="N1PU78"/>
<keyword evidence="3" id="KW-1185">Reference proteome</keyword>
<dbReference type="HOGENOM" id="CLU_1224746_0_0_1"/>
<feature type="transmembrane region" description="Helical" evidence="1">
    <location>
        <begin position="122"/>
        <end position="145"/>
    </location>
</feature>
<name>N1PU78_DOTSN</name>
<sequence length="226" mass="25097">MTFSGLEWATGSSSEISLFFDLLITTPSAESLFPGFFENSDKSCDMIEDGNLDIASTGPHMFRLAQLLNTFWLSWVYPEAMTGAFDSTMKSESQMQSPVGIHQPTSTTADVETIHIVLQVQWPWAAILTATLLLLIAAGLTTAFLELNRHAPMVLDTSMSSLKQNSYAKFNRGNCTEDGADMARRLKYLQVQIGDVRPWGGVGHVAIATPWMVQEVKEIKEHRLYT</sequence>
<evidence type="ECO:0000313" key="3">
    <source>
        <dbReference type="Proteomes" id="UP000016933"/>
    </source>
</evidence>
<evidence type="ECO:0000313" key="2">
    <source>
        <dbReference type="EMBL" id="EME46942.1"/>
    </source>
</evidence>
<keyword evidence="1" id="KW-0472">Membrane</keyword>
<reference evidence="3" key="1">
    <citation type="journal article" date="2012" name="PLoS Genet.">
        <title>The genomes of the fungal plant pathogens Cladosporium fulvum and Dothistroma septosporum reveal adaptation to different hosts and lifestyles but also signatures of common ancestry.</title>
        <authorList>
            <person name="de Wit P.J.G.M."/>
            <person name="van der Burgt A."/>
            <person name="Oekmen B."/>
            <person name="Stergiopoulos I."/>
            <person name="Abd-Elsalam K.A."/>
            <person name="Aerts A.L."/>
            <person name="Bahkali A.H."/>
            <person name="Beenen H.G."/>
            <person name="Chettri P."/>
            <person name="Cox M.P."/>
            <person name="Datema E."/>
            <person name="de Vries R.P."/>
            <person name="Dhillon B."/>
            <person name="Ganley A.R."/>
            <person name="Griffiths S.A."/>
            <person name="Guo Y."/>
            <person name="Hamelin R.C."/>
            <person name="Henrissat B."/>
            <person name="Kabir M.S."/>
            <person name="Jashni M.K."/>
            <person name="Kema G."/>
            <person name="Klaubauf S."/>
            <person name="Lapidus A."/>
            <person name="Levasseur A."/>
            <person name="Lindquist E."/>
            <person name="Mehrabi R."/>
            <person name="Ohm R.A."/>
            <person name="Owen T.J."/>
            <person name="Salamov A."/>
            <person name="Schwelm A."/>
            <person name="Schijlen E."/>
            <person name="Sun H."/>
            <person name="van den Burg H.A."/>
            <person name="van Ham R.C.H.J."/>
            <person name="Zhang S."/>
            <person name="Goodwin S.B."/>
            <person name="Grigoriev I.V."/>
            <person name="Collemare J."/>
            <person name="Bradshaw R.E."/>
        </authorList>
    </citation>
    <scope>NUCLEOTIDE SEQUENCE [LARGE SCALE GENOMIC DNA]</scope>
    <source>
        <strain evidence="3">NZE10 / CBS 128990</strain>
    </source>
</reference>
<dbReference type="EMBL" id="KB446537">
    <property type="protein sequence ID" value="EME46942.1"/>
    <property type="molecule type" value="Genomic_DNA"/>
</dbReference>
<dbReference type="Proteomes" id="UP000016933">
    <property type="component" value="Unassembled WGS sequence"/>
</dbReference>
<protein>
    <submittedName>
        <fullName evidence="2">Uncharacterized protein</fullName>
    </submittedName>
</protein>
<proteinExistence type="predicted"/>